<accession>A0AAW5KI55</accession>
<dbReference type="AlphaFoldDB" id="A0AAW5KI55"/>
<comment type="caution">
    <text evidence="1">The sequence shown here is derived from an EMBL/GenBank/DDBJ whole genome shotgun (WGS) entry which is preliminary data.</text>
</comment>
<dbReference type="Proteomes" id="UP001211015">
    <property type="component" value="Unassembled WGS sequence"/>
</dbReference>
<reference evidence="1" key="1">
    <citation type="submission" date="2022-06" db="EMBL/GenBank/DDBJ databases">
        <title>Isolation of gut microbiota from human fecal samples.</title>
        <authorList>
            <person name="Pamer E.G."/>
            <person name="Barat B."/>
            <person name="Waligurski E."/>
            <person name="Medina S."/>
            <person name="Paddock L."/>
            <person name="Mostad J."/>
        </authorList>
    </citation>
    <scope>NUCLEOTIDE SEQUENCE</scope>
    <source>
        <strain evidence="1">DFI.5.57</strain>
    </source>
</reference>
<protein>
    <submittedName>
        <fullName evidence="1">Uncharacterized protein</fullName>
    </submittedName>
</protein>
<reference evidence="2" key="2">
    <citation type="submission" date="2023-01" db="EMBL/GenBank/DDBJ databases">
        <title>Human gut microbiome strain richness.</title>
        <authorList>
            <person name="Chen-Liaw A."/>
        </authorList>
    </citation>
    <scope>NUCLEOTIDE SEQUENCE</scope>
    <source>
        <strain evidence="2">1001275st1_F4_1001275B_160808</strain>
    </source>
</reference>
<dbReference type="EMBL" id="JANGCN010000016">
    <property type="protein sequence ID" value="MCQ5153289.1"/>
    <property type="molecule type" value="Genomic_DNA"/>
</dbReference>
<name>A0AAW5KI55_9FIRM</name>
<dbReference type="Proteomes" id="UP001206236">
    <property type="component" value="Unassembled WGS sequence"/>
</dbReference>
<sequence length="101" mass="11846">MSLYNDILNEIQGFEESHTPISNIAHQKDFTIMECEKSDDPTDEYECFHAEKTDGSQKIVITIRTRDKYRSFGNDDEPYRNTVILYDNGKKIASESYTYFE</sequence>
<evidence type="ECO:0000313" key="2">
    <source>
        <dbReference type="EMBL" id="MDB8745089.1"/>
    </source>
</evidence>
<organism evidence="1 3">
    <name type="scientific">Ruminococcus bicirculans</name>
    <name type="common">ex Wegman et al. 2014</name>
    <dbReference type="NCBI Taxonomy" id="1160721"/>
    <lineage>
        <taxon>Bacteria</taxon>
        <taxon>Bacillati</taxon>
        <taxon>Bacillota</taxon>
        <taxon>Clostridia</taxon>
        <taxon>Eubacteriales</taxon>
        <taxon>Oscillospiraceae</taxon>
        <taxon>Ruminococcus</taxon>
    </lineage>
</organism>
<dbReference type="RefSeq" id="WP_177523400.1">
    <property type="nucleotide sequence ID" value="NZ_DAWEGH010000055.1"/>
</dbReference>
<dbReference type="EMBL" id="JAQMLV010000010">
    <property type="protein sequence ID" value="MDB8745089.1"/>
    <property type="molecule type" value="Genomic_DNA"/>
</dbReference>
<gene>
    <name evidence="1" type="ORF">NE632_08190</name>
    <name evidence="2" type="ORF">PNU62_08690</name>
</gene>
<evidence type="ECO:0000313" key="3">
    <source>
        <dbReference type="Proteomes" id="UP001206236"/>
    </source>
</evidence>
<proteinExistence type="predicted"/>
<evidence type="ECO:0000313" key="1">
    <source>
        <dbReference type="EMBL" id="MCQ5153289.1"/>
    </source>
</evidence>